<dbReference type="GO" id="GO:0005509">
    <property type="term" value="F:calcium ion binding"/>
    <property type="evidence" value="ECO:0007669"/>
    <property type="project" value="InterPro"/>
</dbReference>
<protein>
    <submittedName>
        <fullName evidence="11">S-modulin-like</fullName>
    </submittedName>
</protein>
<name>A0AAJ7X0U9_PETMA</name>
<keyword evidence="2" id="KW-0716">Sensory transduction</keyword>
<dbReference type="GO" id="GO:0007601">
    <property type="term" value="P:visual perception"/>
    <property type="evidence" value="ECO:0007669"/>
    <property type="project" value="UniProtKB-KW"/>
</dbReference>
<evidence type="ECO:0000313" key="11">
    <source>
        <dbReference type="RefSeq" id="XP_032816922.1"/>
    </source>
</evidence>
<organism evidence="10 11">
    <name type="scientific">Petromyzon marinus</name>
    <name type="common">Sea lamprey</name>
    <dbReference type="NCBI Taxonomy" id="7757"/>
    <lineage>
        <taxon>Eukaryota</taxon>
        <taxon>Metazoa</taxon>
        <taxon>Chordata</taxon>
        <taxon>Craniata</taxon>
        <taxon>Vertebrata</taxon>
        <taxon>Cyclostomata</taxon>
        <taxon>Hyperoartia</taxon>
        <taxon>Petromyzontiformes</taxon>
        <taxon>Petromyzontidae</taxon>
        <taxon>Petromyzon</taxon>
    </lineage>
</organism>
<dbReference type="AlphaFoldDB" id="A0AAJ7X0U9"/>
<evidence type="ECO:0000256" key="8">
    <source>
        <dbReference type="ARBA" id="ARBA00023305"/>
    </source>
</evidence>
<dbReference type="PANTHER" id="PTHR23055:SF20">
    <property type="entry name" value="RECOVERIN"/>
    <property type="match status" value="1"/>
</dbReference>
<dbReference type="InterPro" id="IPR002048">
    <property type="entry name" value="EF_hand_dom"/>
</dbReference>
<evidence type="ECO:0000313" key="10">
    <source>
        <dbReference type="Proteomes" id="UP001318040"/>
    </source>
</evidence>
<keyword evidence="4" id="KW-0479">Metal-binding</keyword>
<comment type="similarity">
    <text evidence="1">Belongs to the recoverin family.</text>
</comment>
<keyword evidence="5" id="KW-0677">Repeat</keyword>
<dbReference type="SUPFAM" id="SSF47473">
    <property type="entry name" value="EF-hand"/>
    <property type="match status" value="1"/>
</dbReference>
<dbReference type="Pfam" id="PF13202">
    <property type="entry name" value="EF-hand_5"/>
    <property type="match status" value="1"/>
</dbReference>
<feature type="domain" description="EF-hand" evidence="9">
    <location>
        <begin position="97"/>
        <end position="132"/>
    </location>
</feature>
<evidence type="ECO:0000256" key="6">
    <source>
        <dbReference type="ARBA" id="ARBA00022837"/>
    </source>
</evidence>
<keyword evidence="3" id="KW-0519">Myristate</keyword>
<sequence length="195" mass="22626">MGNNRSSALSKELLDDLKLNTAYSEQELADWYSSFLKESPDSRISRERFEQIYSKFFPNADATKYAQHVFRSFDANGDGTLDFREYVVALHLTASGEIDLKLEWAFSLYDIDGNGTINKAEVLEIVTAIFKMIPQEEQETLPEGENSPEKRTEKLWNFFGKKENDKITEGEFVEGVKNNIEIQRLIQYEKRHNHK</sequence>
<keyword evidence="8" id="KW-0844">Vision</keyword>
<dbReference type="InterPro" id="IPR018247">
    <property type="entry name" value="EF_Hand_1_Ca_BS"/>
</dbReference>
<dbReference type="PANTHER" id="PTHR23055">
    <property type="entry name" value="CALCIUM BINDING PROTEINS"/>
    <property type="match status" value="1"/>
</dbReference>
<accession>A0AAJ7X0U9</accession>
<dbReference type="CDD" id="cd00051">
    <property type="entry name" value="EFh"/>
    <property type="match status" value="2"/>
</dbReference>
<evidence type="ECO:0000256" key="1">
    <source>
        <dbReference type="ARBA" id="ARBA00006049"/>
    </source>
</evidence>
<dbReference type="InterPro" id="IPR028846">
    <property type="entry name" value="Recoverin"/>
</dbReference>
<dbReference type="Pfam" id="PF13499">
    <property type="entry name" value="EF-hand_7"/>
    <property type="match status" value="1"/>
</dbReference>
<dbReference type="Gene3D" id="1.10.238.10">
    <property type="entry name" value="EF-hand"/>
    <property type="match status" value="2"/>
</dbReference>
<reference evidence="11" key="1">
    <citation type="submission" date="2025-08" db="UniProtKB">
        <authorList>
            <consortium name="RefSeq"/>
        </authorList>
    </citation>
    <scope>IDENTIFICATION</scope>
    <source>
        <tissue evidence="11">Sperm</tissue>
    </source>
</reference>
<dbReference type="PROSITE" id="PS50222">
    <property type="entry name" value="EF_HAND_2"/>
    <property type="match status" value="2"/>
</dbReference>
<dbReference type="PRINTS" id="PR00450">
    <property type="entry name" value="RECOVERIN"/>
</dbReference>
<evidence type="ECO:0000256" key="7">
    <source>
        <dbReference type="ARBA" id="ARBA00023288"/>
    </source>
</evidence>
<dbReference type="SMART" id="SM00054">
    <property type="entry name" value="EFh"/>
    <property type="match status" value="2"/>
</dbReference>
<dbReference type="Proteomes" id="UP001318040">
    <property type="component" value="Chromosome 26"/>
</dbReference>
<evidence type="ECO:0000256" key="4">
    <source>
        <dbReference type="ARBA" id="ARBA00022723"/>
    </source>
</evidence>
<evidence type="ECO:0000256" key="2">
    <source>
        <dbReference type="ARBA" id="ARBA00022606"/>
    </source>
</evidence>
<dbReference type="InterPro" id="IPR011992">
    <property type="entry name" value="EF-hand-dom_pair"/>
</dbReference>
<keyword evidence="10" id="KW-1185">Reference proteome</keyword>
<proteinExistence type="inferred from homology"/>
<dbReference type="FunFam" id="1.10.238.10:FF:000009">
    <property type="entry name" value="Visinin-like protein 1"/>
    <property type="match status" value="1"/>
</dbReference>
<evidence type="ECO:0000256" key="5">
    <source>
        <dbReference type="ARBA" id="ARBA00022737"/>
    </source>
</evidence>
<keyword evidence="7" id="KW-0449">Lipoprotein</keyword>
<evidence type="ECO:0000259" key="9">
    <source>
        <dbReference type="PROSITE" id="PS50222"/>
    </source>
</evidence>
<keyword evidence="6" id="KW-0106">Calcium</keyword>
<dbReference type="RefSeq" id="XP_032816922.1">
    <property type="nucleotide sequence ID" value="XM_032961031.1"/>
</dbReference>
<dbReference type="KEGG" id="pmrn:116946138"/>
<evidence type="ECO:0000256" key="3">
    <source>
        <dbReference type="ARBA" id="ARBA00022707"/>
    </source>
</evidence>
<gene>
    <name evidence="11" type="primary">LOC116946138</name>
</gene>
<dbReference type="PROSITE" id="PS00018">
    <property type="entry name" value="EF_HAND_1"/>
    <property type="match status" value="2"/>
</dbReference>
<feature type="domain" description="EF-hand" evidence="9">
    <location>
        <begin position="61"/>
        <end position="96"/>
    </location>
</feature>